<organism evidence="2 3">
    <name type="scientific">Trichostrongylus colubriformis</name>
    <name type="common">Black scour worm</name>
    <dbReference type="NCBI Taxonomy" id="6319"/>
    <lineage>
        <taxon>Eukaryota</taxon>
        <taxon>Metazoa</taxon>
        <taxon>Ecdysozoa</taxon>
        <taxon>Nematoda</taxon>
        <taxon>Chromadorea</taxon>
        <taxon>Rhabditida</taxon>
        <taxon>Rhabditina</taxon>
        <taxon>Rhabditomorpha</taxon>
        <taxon>Strongyloidea</taxon>
        <taxon>Trichostrongylidae</taxon>
        <taxon>Trichostrongylus</taxon>
    </lineage>
</organism>
<gene>
    <name evidence="2" type="ORF">GCK32_021104</name>
</gene>
<protein>
    <submittedName>
        <fullName evidence="2">Uncharacterized protein</fullName>
    </submittedName>
</protein>
<feature type="region of interest" description="Disordered" evidence="1">
    <location>
        <begin position="20"/>
        <end position="40"/>
    </location>
</feature>
<keyword evidence="3" id="KW-1185">Reference proteome</keyword>
<evidence type="ECO:0000313" key="2">
    <source>
        <dbReference type="EMBL" id="KAK5970467.1"/>
    </source>
</evidence>
<proteinExistence type="predicted"/>
<dbReference type="AlphaFoldDB" id="A0AAN8FAI0"/>
<reference evidence="2 3" key="1">
    <citation type="submission" date="2019-10" db="EMBL/GenBank/DDBJ databases">
        <title>Assembly and Annotation for the nematode Trichostrongylus colubriformis.</title>
        <authorList>
            <person name="Martin J."/>
        </authorList>
    </citation>
    <scope>NUCLEOTIDE SEQUENCE [LARGE SCALE GENOMIC DNA]</scope>
    <source>
        <strain evidence="2">G859</strain>
        <tissue evidence="2">Whole worm</tissue>
    </source>
</reference>
<name>A0AAN8FAI0_TRICO</name>
<feature type="compositionally biased region" description="Polar residues" evidence="1">
    <location>
        <begin position="30"/>
        <end position="40"/>
    </location>
</feature>
<accession>A0AAN8FAI0</accession>
<dbReference type="Proteomes" id="UP001331761">
    <property type="component" value="Unassembled WGS sequence"/>
</dbReference>
<evidence type="ECO:0000256" key="1">
    <source>
        <dbReference type="SAM" id="MobiDB-lite"/>
    </source>
</evidence>
<feature type="compositionally biased region" description="Low complexity" evidence="1">
    <location>
        <begin position="20"/>
        <end position="29"/>
    </location>
</feature>
<evidence type="ECO:0000313" key="3">
    <source>
        <dbReference type="Proteomes" id="UP001331761"/>
    </source>
</evidence>
<comment type="caution">
    <text evidence="2">The sequence shown here is derived from an EMBL/GenBank/DDBJ whole genome shotgun (WGS) entry which is preliminary data.</text>
</comment>
<dbReference type="EMBL" id="WIXE01018946">
    <property type="protein sequence ID" value="KAK5970467.1"/>
    <property type="molecule type" value="Genomic_DNA"/>
</dbReference>
<sequence>MKVSWCVVRFMRLFFDALPSPQTQPSSSTEAILQTKSFTR</sequence>